<dbReference type="SUPFAM" id="SSF50494">
    <property type="entry name" value="Trypsin-like serine proteases"/>
    <property type="match status" value="1"/>
</dbReference>
<dbReference type="GO" id="GO:0006508">
    <property type="term" value="P:proteolysis"/>
    <property type="evidence" value="ECO:0007669"/>
    <property type="project" value="UniProtKB-KW"/>
</dbReference>
<dbReference type="AlphaFoldDB" id="A0A931CGX9"/>
<evidence type="ECO:0000256" key="1">
    <source>
        <dbReference type="ARBA" id="ARBA00008764"/>
    </source>
</evidence>
<keyword evidence="4 7" id="KW-0378">Hydrolase</keyword>
<evidence type="ECO:0000256" key="6">
    <source>
        <dbReference type="PIRSR" id="PIRSR608256-1"/>
    </source>
</evidence>
<keyword evidence="9" id="KW-1185">Reference proteome</keyword>
<feature type="active site" description="Charge relay system" evidence="6">
    <location>
        <position position="132"/>
    </location>
</feature>
<evidence type="ECO:0000256" key="3">
    <source>
        <dbReference type="ARBA" id="ARBA00022729"/>
    </source>
</evidence>
<dbReference type="PRINTS" id="PR01774">
    <property type="entry name" value="EXFOLTOXIN"/>
</dbReference>
<dbReference type="InterPro" id="IPR008256">
    <property type="entry name" value="Peptidase_S1B"/>
</dbReference>
<dbReference type="PANTHER" id="PTHR35729:SF1">
    <property type="entry name" value="T1B9.12 PROTEIN"/>
    <property type="match status" value="1"/>
</dbReference>
<comment type="similarity">
    <text evidence="1 7">Belongs to the peptidase S1B family.</text>
</comment>
<dbReference type="Pfam" id="PF13365">
    <property type="entry name" value="Trypsin_2"/>
    <property type="match status" value="1"/>
</dbReference>
<dbReference type="PANTHER" id="PTHR35729">
    <property type="entry name" value="T1B9.12 PROTEIN"/>
    <property type="match status" value="1"/>
</dbReference>
<dbReference type="Gene3D" id="3.40.50.1820">
    <property type="entry name" value="alpha/beta hydrolase"/>
    <property type="match status" value="1"/>
</dbReference>
<keyword evidence="5 7" id="KW-0720">Serine protease</keyword>
<dbReference type="InterPro" id="IPR009003">
    <property type="entry name" value="Peptidase_S1_PA"/>
</dbReference>
<evidence type="ECO:0000313" key="8">
    <source>
        <dbReference type="EMBL" id="MBG0568429.1"/>
    </source>
</evidence>
<dbReference type="Proteomes" id="UP000598146">
    <property type="component" value="Unassembled WGS sequence"/>
</dbReference>
<evidence type="ECO:0000313" key="9">
    <source>
        <dbReference type="Proteomes" id="UP000598146"/>
    </source>
</evidence>
<dbReference type="PRINTS" id="PR00839">
    <property type="entry name" value="V8PROTEASE"/>
</dbReference>
<dbReference type="RefSeq" id="WP_196420203.1">
    <property type="nucleotide sequence ID" value="NZ_JADQTO010000038.1"/>
</dbReference>
<comment type="caution">
    <text evidence="8">The sequence shown here is derived from an EMBL/GenBank/DDBJ whole genome shotgun (WGS) entry which is preliminary data.</text>
</comment>
<dbReference type="GO" id="GO:0004252">
    <property type="term" value="F:serine-type endopeptidase activity"/>
    <property type="evidence" value="ECO:0007669"/>
    <property type="project" value="InterPro"/>
</dbReference>
<sequence length="656" mass="71153">MNYQEQVDAATRRYRDTSPERVAINQQKARHLASVADSTVQLQARVDRLARAGLVHADSLLRAAPKPHSMDRTILLENIIDLTNELQAANFLSRGAQTAGTVGRIVGDEAEPRTPWGTGFLIAPSLIVTNHHVLPDANMASSALLELNYERDLENQPTSVAAYRLDPCMLFLTDERLDYTVVAVAAGAGNDAPGDTFGWNRLIREQGKIVIGEAVNLIGHPGGRRKEITIRENTLVYQLDDFLHYTSDTQRGSSGSPAFNDQWEVVALHHAAIPATDEHGNWLSLDDGPVGPDRPDQVRWVANEGLRVSVLLDDLLARDLTDSQRRLLTTMGPQALPTPATPALERAGVPAAGLRADRPAGGSGAHLVFVHGRGQQGREPARLRLNWLSGLAEGLSRGSFAPVAAADIRFPFYGDVFASALPESLRDRTMNDLVIDYRTTAFAVQIPVNESTRELYARLLEQAATRAGMPIRVSTVREEEGLADGLVRRIRRSLGWVADRSRLDEIVIATVFRDVAAYLDQPAVRDRVLAAVLDCLPDAGRIVLVSHSMGTVVAMDLIARLPAALDVEVLVTAGSPLGLDSVTDRLLTAGPRLARPVTTWINAWCPADAVAIGCPLGDDWPHVTDVITNNADGRAHDIAEYLGDVRVAQAIGIALK</sequence>
<dbReference type="EC" id="3.4.21.-" evidence="7"/>
<keyword evidence="3" id="KW-0732">Signal</keyword>
<dbReference type="InterPro" id="IPR043504">
    <property type="entry name" value="Peptidase_S1_PA_chymotrypsin"/>
</dbReference>
<dbReference type="EMBL" id="JADQTO010000038">
    <property type="protein sequence ID" value="MBG0568429.1"/>
    <property type="molecule type" value="Genomic_DNA"/>
</dbReference>
<keyword evidence="2 7" id="KW-0645">Protease</keyword>
<dbReference type="InterPro" id="IPR029058">
    <property type="entry name" value="AB_hydrolase_fold"/>
</dbReference>
<evidence type="ECO:0000256" key="4">
    <source>
        <dbReference type="ARBA" id="ARBA00022801"/>
    </source>
</evidence>
<evidence type="ECO:0000256" key="5">
    <source>
        <dbReference type="ARBA" id="ARBA00022825"/>
    </source>
</evidence>
<accession>A0A931CGX9</accession>
<gene>
    <name evidence="8" type="ORF">I4J89_44095</name>
</gene>
<organism evidence="8 9">
    <name type="scientific">Actinoplanes aureus</name>
    <dbReference type="NCBI Taxonomy" id="2792083"/>
    <lineage>
        <taxon>Bacteria</taxon>
        <taxon>Bacillati</taxon>
        <taxon>Actinomycetota</taxon>
        <taxon>Actinomycetes</taxon>
        <taxon>Micromonosporales</taxon>
        <taxon>Micromonosporaceae</taxon>
        <taxon>Actinoplanes</taxon>
    </lineage>
</organism>
<name>A0A931CGX9_9ACTN</name>
<dbReference type="InterPro" id="IPR008353">
    <property type="entry name" value="Peptidase_S1B_tx"/>
</dbReference>
<dbReference type="SUPFAM" id="SSF53474">
    <property type="entry name" value="alpha/beta-Hydrolases"/>
    <property type="match status" value="1"/>
</dbReference>
<dbReference type="Gene3D" id="2.40.10.10">
    <property type="entry name" value="Trypsin-like serine proteases"/>
    <property type="match status" value="2"/>
</dbReference>
<proteinExistence type="inferred from homology"/>
<protein>
    <recommendedName>
        <fullName evidence="7">Serine protease</fullName>
        <ecNumber evidence="7">3.4.21.-</ecNumber>
    </recommendedName>
</protein>
<feature type="active site" description="Charge relay system" evidence="6">
    <location>
        <position position="254"/>
    </location>
</feature>
<evidence type="ECO:0000256" key="2">
    <source>
        <dbReference type="ARBA" id="ARBA00022670"/>
    </source>
</evidence>
<evidence type="ECO:0000256" key="7">
    <source>
        <dbReference type="RuleBase" id="RU004296"/>
    </source>
</evidence>
<feature type="active site" description="Charge relay system" evidence="6">
    <location>
        <position position="178"/>
    </location>
</feature>
<reference evidence="8" key="1">
    <citation type="submission" date="2020-11" db="EMBL/GenBank/DDBJ databases">
        <title>Isolation and identification of active actinomycetes.</title>
        <authorList>
            <person name="Sun X."/>
        </authorList>
    </citation>
    <scope>NUCLEOTIDE SEQUENCE</scope>
    <source>
        <strain evidence="8">NEAU-A11</strain>
    </source>
</reference>